<evidence type="ECO:0000313" key="10">
    <source>
        <dbReference type="EMBL" id="CZW59498.1"/>
    </source>
</evidence>
<dbReference type="Proteomes" id="UP000076205">
    <property type="component" value="Unassembled WGS sequence"/>
</dbReference>
<feature type="transmembrane region" description="Helical" evidence="8">
    <location>
        <begin position="21"/>
        <end position="47"/>
    </location>
</feature>
<feature type="transmembrane region" description="Helical" evidence="8">
    <location>
        <begin position="108"/>
        <end position="127"/>
    </location>
</feature>
<dbReference type="GO" id="GO:0000271">
    <property type="term" value="P:polysaccharide biosynthetic process"/>
    <property type="evidence" value="ECO:0007669"/>
    <property type="project" value="InterPro"/>
</dbReference>
<feature type="transmembrane region" description="Helical" evidence="8">
    <location>
        <begin position="53"/>
        <end position="72"/>
    </location>
</feature>
<evidence type="ECO:0000256" key="5">
    <source>
        <dbReference type="ARBA" id="ARBA00022989"/>
    </source>
</evidence>
<sequence>MDSDAKLQTFPNSLISIMLKLFAKYTSIGVINTLIHWVVFAVCIYAFHTGQALGNFAGFVVAVSFSFFANARFTFKSSTTTMRYMLYVGFMGSLSAAVGWAADKSGMAPIVTLILFSAISLVCGFIYSKFIVFRDAK</sequence>
<evidence type="ECO:0000256" key="6">
    <source>
        <dbReference type="ARBA" id="ARBA00023136"/>
    </source>
</evidence>
<dbReference type="InterPro" id="IPR051401">
    <property type="entry name" value="GtrA_CellWall_Glycosyl"/>
</dbReference>
<evidence type="ECO:0000256" key="8">
    <source>
        <dbReference type="SAM" id="Phobius"/>
    </source>
</evidence>
<feature type="transmembrane region" description="Helical" evidence="8">
    <location>
        <begin position="84"/>
        <end position="102"/>
    </location>
</feature>
<evidence type="ECO:0000313" key="11">
    <source>
        <dbReference type="Proteomes" id="UP000076205"/>
    </source>
</evidence>
<proteinExistence type="inferred from homology"/>
<comment type="caution">
    <text evidence="10">The sequence shown here is derived from an EMBL/GenBank/DDBJ whole genome shotgun (WGS) entry which is preliminary data.</text>
</comment>
<organism evidence="10 11">
    <name type="scientific">Enterobacter hormaechei</name>
    <dbReference type="NCBI Taxonomy" id="158836"/>
    <lineage>
        <taxon>Bacteria</taxon>
        <taxon>Pseudomonadati</taxon>
        <taxon>Pseudomonadota</taxon>
        <taxon>Gammaproteobacteria</taxon>
        <taxon>Enterobacterales</taxon>
        <taxon>Enterobacteriaceae</taxon>
        <taxon>Enterobacter</taxon>
        <taxon>Enterobacter cloacae complex</taxon>
    </lineage>
</organism>
<accession>A0A822WHL5</accession>
<dbReference type="InterPro" id="IPR016480">
    <property type="entry name" value="Glc_translocase_bactprenl-link"/>
</dbReference>
<evidence type="ECO:0000256" key="7">
    <source>
        <dbReference type="ARBA" id="ARBA00025595"/>
    </source>
</evidence>
<comment type="similarity">
    <text evidence="2">Belongs to the GtrA family.</text>
</comment>
<keyword evidence="4 8" id="KW-0812">Transmembrane</keyword>
<name>A0A822WHL5_9ENTR</name>
<keyword evidence="5 8" id="KW-1133">Transmembrane helix</keyword>
<keyword evidence="6 8" id="KW-0472">Membrane</keyword>
<gene>
    <name evidence="10" type="primary">yfdG</name>
    <name evidence="10" type="ORF">SAMEA2273352_00277</name>
</gene>
<evidence type="ECO:0000256" key="1">
    <source>
        <dbReference type="ARBA" id="ARBA00004141"/>
    </source>
</evidence>
<keyword evidence="3" id="KW-0813">Transport</keyword>
<evidence type="ECO:0000256" key="4">
    <source>
        <dbReference type="ARBA" id="ARBA00022692"/>
    </source>
</evidence>
<dbReference type="PANTHER" id="PTHR38459:SF1">
    <property type="entry name" value="PROPHAGE BACTOPRENOL-LINKED GLUCOSE TRANSLOCASE HOMOLOG"/>
    <property type="match status" value="1"/>
</dbReference>
<evidence type="ECO:0000256" key="2">
    <source>
        <dbReference type="ARBA" id="ARBA00009399"/>
    </source>
</evidence>
<reference evidence="10 11" key="1">
    <citation type="submission" date="2016-03" db="EMBL/GenBank/DDBJ databases">
        <authorList>
            <consortium name="Pathogen Informatics"/>
        </authorList>
    </citation>
    <scope>NUCLEOTIDE SEQUENCE [LARGE SCALE GENOMIC DNA]</scope>
    <source>
        <strain evidence="11">e1424</strain>
    </source>
</reference>
<dbReference type="PIRSF" id="PIRSF006298">
    <property type="entry name" value="GtrA_prd"/>
    <property type="match status" value="1"/>
</dbReference>
<protein>
    <submittedName>
        <fullName evidence="10">GtrA family protein</fullName>
    </submittedName>
</protein>
<dbReference type="GO" id="GO:0005886">
    <property type="term" value="C:plasma membrane"/>
    <property type="evidence" value="ECO:0007669"/>
    <property type="project" value="TreeGrafter"/>
</dbReference>
<dbReference type="AlphaFoldDB" id="A0A822WHL5"/>
<dbReference type="PANTHER" id="PTHR38459">
    <property type="entry name" value="PROPHAGE BACTOPRENOL-LINKED GLUCOSE TRANSLOCASE HOMOLOG"/>
    <property type="match status" value="1"/>
</dbReference>
<comment type="function">
    <text evidence="7">Involved in O antigen modification. Involved in the translocation of bactoprenol-linked glucose across the cytoplasmic membrane.</text>
</comment>
<dbReference type="InterPro" id="IPR007267">
    <property type="entry name" value="GtrA_DPMS_TM"/>
</dbReference>
<evidence type="ECO:0000256" key="3">
    <source>
        <dbReference type="ARBA" id="ARBA00022448"/>
    </source>
</evidence>
<comment type="subcellular location">
    <subcellularLocation>
        <location evidence="1">Membrane</location>
        <topology evidence="1">Multi-pass membrane protein</topology>
    </subcellularLocation>
</comment>
<dbReference type="Pfam" id="PF04138">
    <property type="entry name" value="GtrA_DPMS_TM"/>
    <property type="match status" value="1"/>
</dbReference>
<dbReference type="EMBL" id="FJYW01000001">
    <property type="protein sequence ID" value="CZW59498.1"/>
    <property type="molecule type" value="Genomic_DNA"/>
</dbReference>
<evidence type="ECO:0000259" key="9">
    <source>
        <dbReference type="Pfam" id="PF04138"/>
    </source>
</evidence>
<feature type="domain" description="GtrA/DPMS transmembrane" evidence="9">
    <location>
        <begin position="24"/>
        <end position="133"/>
    </location>
</feature>